<name>A0A328FGQ9_9BACT</name>
<keyword evidence="5" id="KW-1185">Reference proteome</keyword>
<dbReference type="Pfam" id="PF06794">
    <property type="entry name" value="UPF0270"/>
    <property type="match status" value="1"/>
</dbReference>
<dbReference type="InterPro" id="IPR036685">
    <property type="entry name" value="YehU-like_sf"/>
</dbReference>
<dbReference type="Proteomes" id="UP000293902">
    <property type="component" value="Chromosome"/>
</dbReference>
<evidence type="ECO:0000256" key="1">
    <source>
        <dbReference type="ARBA" id="ARBA00006450"/>
    </source>
</evidence>
<reference evidence="2 5" key="2">
    <citation type="submission" date="2019-02" db="EMBL/GenBank/DDBJ databases">
        <title>Complete genome sequence of Desulfobacter hydrogenophilus AcRS1.</title>
        <authorList>
            <person name="Marietou A."/>
            <person name="Lund M.B."/>
            <person name="Marshall I.P.G."/>
            <person name="Schreiber L."/>
            <person name="Jorgensen B."/>
        </authorList>
    </citation>
    <scope>NUCLEOTIDE SEQUENCE [LARGE SCALE GENOMIC DNA]</scope>
    <source>
        <strain evidence="2 5">AcRS1</strain>
    </source>
</reference>
<dbReference type="SUPFAM" id="SSF118001">
    <property type="entry name" value="YehU-like"/>
    <property type="match status" value="1"/>
</dbReference>
<evidence type="ECO:0000313" key="4">
    <source>
        <dbReference type="Proteomes" id="UP000248798"/>
    </source>
</evidence>
<evidence type="ECO:0000313" key="2">
    <source>
        <dbReference type="EMBL" id="QBH12763.1"/>
    </source>
</evidence>
<organism evidence="3 4">
    <name type="scientific">Desulfobacter hydrogenophilus</name>
    <dbReference type="NCBI Taxonomy" id="2291"/>
    <lineage>
        <taxon>Bacteria</taxon>
        <taxon>Pseudomonadati</taxon>
        <taxon>Thermodesulfobacteriota</taxon>
        <taxon>Desulfobacteria</taxon>
        <taxon>Desulfobacterales</taxon>
        <taxon>Desulfobacteraceae</taxon>
        <taxon>Desulfobacter</taxon>
    </lineage>
</organism>
<dbReference type="EMBL" id="QLNI01000008">
    <property type="protein sequence ID" value="RAM03000.1"/>
    <property type="molecule type" value="Genomic_DNA"/>
</dbReference>
<protein>
    <submittedName>
        <fullName evidence="3">YheU family protein</fullName>
    </submittedName>
</protein>
<dbReference type="Proteomes" id="UP000248798">
    <property type="component" value="Unassembled WGS sequence"/>
</dbReference>
<reference evidence="3 4" key="1">
    <citation type="submission" date="2018-06" db="EMBL/GenBank/DDBJ databases">
        <title>Complete Genome Sequence of Desulfobacter hydrogenophilus (DSM3380).</title>
        <authorList>
            <person name="Marietou A."/>
            <person name="Schreiber L."/>
            <person name="Marshall I."/>
            <person name="Jorgensen B."/>
        </authorList>
    </citation>
    <scope>NUCLEOTIDE SEQUENCE [LARGE SCALE GENOMIC DNA]</scope>
    <source>
        <strain evidence="3 4">DSM 3380</strain>
    </source>
</reference>
<accession>A0A328FGQ9</accession>
<dbReference type="Gene3D" id="1.10.10.610">
    <property type="entry name" value="YehU-like"/>
    <property type="match status" value="1"/>
</dbReference>
<dbReference type="AlphaFoldDB" id="A0A328FGQ9"/>
<evidence type="ECO:0000313" key="3">
    <source>
        <dbReference type="EMBL" id="RAM03000.1"/>
    </source>
</evidence>
<dbReference type="RefSeq" id="WP_111954373.1">
    <property type="nucleotide sequence ID" value="NZ_CP036313.1"/>
</dbReference>
<dbReference type="OrthoDB" id="5397420at2"/>
<sequence>MKAVKIPYDQLSPDALVGVVEEFVTRDGTDYGECEVPLETKINQVMDQLRNGDAVLLFDAESETCNIFRANDPILKFVK</sequence>
<comment type="similarity">
    <text evidence="1">Belongs to the UPF0270 family.</text>
</comment>
<evidence type="ECO:0000313" key="5">
    <source>
        <dbReference type="Proteomes" id="UP000293902"/>
    </source>
</evidence>
<dbReference type="EMBL" id="CP036313">
    <property type="protein sequence ID" value="QBH12763.1"/>
    <property type="molecule type" value="Genomic_DNA"/>
</dbReference>
<dbReference type="InterPro" id="IPR010648">
    <property type="entry name" value="UPF0270"/>
</dbReference>
<proteinExistence type="inferred from homology"/>
<dbReference type="PIRSF" id="PIRSF006169">
    <property type="entry name" value="UCP006169"/>
    <property type="match status" value="1"/>
</dbReference>
<gene>
    <name evidence="3" type="ORF">DO021_05100</name>
    <name evidence="2" type="ORF">EYB58_07490</name>
</gene>